<dbReference type="EMBL" id="SMAR01000012">
    <property type="protein sequence ID" value="TCT39605.1"/>
    <property type="molecule type" value="Genomic_DNA"/>
</dbReference>
<dbReference type="Proteomes" id="UP000295097">
    <property type="component" value="Unassembled WGS sequence"/>
</dbReference>
<evidence type="ECO:0000313" key="2">
    <source>
        <dbReference type="Proteomes" id="UP000295097"/>
    </source>
</evidence>
<dbReference type="SUPFAM" id="SSF46689">
    <property type="entry name" value="Homeodomain-like"/>
    <property type="match status" value="1"/>
</dbReference>
<reference evidence="1 2" key="1">
    <citation type="submission" date="2019-03" db="EMBL/GenBank/DDBJ databases">
        <title>Freshwater and sediment microbial communities from various areas in North America, analyzing microbe dynamics in response to fracking.</title>
        <authorList>
            <person name="Lamendella R."/>
        </authorList>
    </citation>
    <scope>NUCLEOTIDE SEQUENCE [LARGE SCALE GENOMIC DNA]</scope>
    <source>
        <strain evidence="1 2">175.2</strain>
    </source>
</reference>
<accession>A0A4R3NY90</accession>
<name>A0A4R3NY90_9HYPH</name>
<proteinExistence type="predicted"/>
<dbReference type="AlphaFoldDB" id="A0A4R3NY90"/>
<keyword evidence="2" id="KW-1185">Reference proteome</keyword>
<comment type="caution">
    <text evidence="1">The sequence shown here is derived from an EMBL/GenBank/DDBJ whole genome shotgun (WGS) entry which is preliminary data.</text>
</comment>
<gene>
    <name evidence="1" type="ORF">EDC90_1012103</name>
</gene>
<dbReference type="InterPro" id="IPR009057">
    <property type="entry name" value="Homeodomain-like_sf"/>
</dbReference>
<evidence type="ECO:0000313" key="1">
    <source>
        <dbReference type="EMBL" id="TCT39605.1"/>
    </source>
</evidence>
<organism evidence="1 2">
    <name type="scientific">Martelella mediterranea</name>
    <dbReference type="NCBI Taxonomy" id="293089"/>
    <lineage>
        <taxon>Bacteria</taxon>
        <taxon>Pseudomonadati</taxon>
        <taxon>Pseudomonadota</taxon>
        <taxon>Alphaproteobacteria</taxon>
        <taxon>Hyphomicrobiales</taxon>
        <taxon>Aurantimonadaceae</taxon>
        <taxon>Martelella</taxon>
    </lineage>
</organism>
<sequence>MTYLPEVLEEIAEVAGKEAAWEIARAHGGRMVYIPASPTGGHWLTQLVGYERAAKICEHFRVGDSGMRILIPLAKYASQRERLSRALDAGMSAPEAAEVSGMHVRSAYRARARQRKDGDDNQGDLF</sequence>
<dbReference type="RefSeq" id="WP_245511017.1">
    <property type="nucleotide sequence ID" value="NZ_SMAR01000012.1"/>
</dbReference>
<evidence type="ECO:0008006" key="3">
    <source>
        <dbReference type="Google" id="ProtNLM"/>
    </source>
</evidence>
<protein>
    <recommendedName>
        <fullName evidence="3">Homeodomain-like domain-containing protein</fullName>
    </recommendedName>
</protein>